<dbReference type="SUPFAM" id="SSF63825">
    <property type="entry name" value="YWTD domain"/>
    <property type="match status" value="1"/>
</dbReference>
<dbReference type="EMBL" id="AP021874">
    <property type="protein sequence ID" value="BBO70920.1"/>
    <property type="molecule type" value="Genomic_DNA"/>
</dbReference>
<dbReference type="InterPro" id="IPR040853">
    <property type="entry name" value="RapA2_cadherin-like"/>
</dbReference>
<dbReference type="InterPro" id="IPR013783">
    <property type="entry name" value="Ig-like_fold"/>
</dbReference>
<dbReference type="InterPro" id="IPR000601">
    <property type="entry name" value="PKD_dom"/>
</dbReference>
<dbReference type="Pfam" id="PF05345">
    <property type="entry name" value="He_PIG"/>
    <property type="match status" value="2"/>
</dbReference>
<dbReference type="KEGG" id="dalk:DSCA_48500"/>
<feature type="region of interest" description="Disordered" evidence="3">
    <location>
        <begin position="2870"/>
        <end position="2892"/>
    </location>
</feature>
<feature type="compositionally biased region" description="Acidic residues" evidence="3">
    <location>
        <begin position="3108"/>
        <end position="3119"/>
    </location>
</feature>
<proteinExistence type="predicted"/>
<dbReference type="InterPro" id="IPR054720">
    <property type="entry name" value="HpiC1"/>
</dbReference>
<keyword evidence="6" id="KW-1185">Reference proteome</keyword>
<organism evidence="5 6">
    <name type="scientific">Desulfosarcina alkanivorans</name>
    <dbReference type="NCBI Taxonomy" id="571177"/>
    <lineage>
        <taxon>Bacteria</taxon>
        <taxon>Pseudomonadati</taxon>
        <taxon>Thermodesulfobacteriota</taxon>
        <taxon>Desulfobacteria</taxon>
        <taxon>Desulfobacterales</taxon>
        <taxon>Desulfosarcinaceae</taxon>
        <taxon>Desulfosarcina</taxon>
    </lineage>
</organism>
<dbReference type="SUPFAM" id="SSF49313">
    <property type="entry name" value="Cadherin-like"/>
    <property type="match status" value="2"/>
</dbReference>
<dbReference type="InterPro" id="IPR005046">
    <property type="entry name" value="DUF285"/>
</dbReference>
<dbReference type="NCBIfam" id="NF012211">
    <property type="entry name" value="tand_rpt_95"/>
    <property type="match status" value="2"/>
</dbReference>
<feature type="region of interest" description="Disordered" evidence="3">
    <location>
        <begin position="3090"/>
        <end position="3171"/>
    </location>
</feature>
<evidence type="ECO:0000256" key="2">
    <source>
        <dbReference type="ARBA" id="ARBA00023157"/>
    </source>
</evidence>
<dbReference type="RefSeq" id="WP_155318820.1">
    <property type="nucleotide sequence ID" value="NZ_AP021874.1"/>
</dbReference>
<evidence type="ECO:0000256" key="3">
    <source>
        <dbReference type="SAM" id="MobiDB-lite"/>
    </source>
</evidence>
<dbReference type="InterPro" id="IPR006558">
    <property type="entry name" value="LamG-like"/>
</dbReference>
<feature type="compositionally biased region" description="Low complexity" evidence="3">
    <location>
        <begin position="2873"/>
        <end position="2885"/>
    </location>
</feature>
<dbReference type="SUPFAM" id="SSF49899">
    <property type="entry name" value="Concanavalin A-like lectins/glucanases"/>
    <property type="match status" value="1"/>
</dbReference>
<dbReference type="InterPro" id="IPR006644">
    <property type="entry name" value="Cadg"/>
</dbReference>
<dbReference type="Pfam" id="PF17963">
    <property type="entry name" value="Big_9"/>
    <property type="match status" value="2"/>
</dbReference>
<dbReference type="InterPro" id="IPR041690">
    <property type="entry name" value="Cadherin_5"/>
</dbReference>
<reference evidence="5 6" key="1">
    <citation type="submission" date="2019-11" db="EMBL/GenBank/DDBJ databases">
        <title>Comparative genomics of hydrocarbon-degrading Desulfosarcina strains.</title>
        <authorList>
            <person name="Watanabe M."/>
            <person name="Kojima H."/>
            <person name="Fukui M."/>
        </authorList>
    </citation>
    <scope>NUCLEOTIDE SEQUENCE [LARGE SCALE GENOMIC DNA]</scope>
    <source>
        <strain evidence="5 6">PL12</strain>
    </source>
</reference>
<keyword evidence="1" id="KW-0732">Signal</keyword>
<evidence type="ECO:0000313" key="6">
    <source>
        <dbReference type="Proteomes" id="UP000427906"/>
    </source>
</evidence>
<name>A0A5K7YRC3_9BACT</name>
<dbReference type="Pfam" id="PF03382">
    <property type="entry name" value="DUF285"/>
    <property type="match status" value="1"/>
</dbReference>
<dbReference type="Pfam" id="PF13385">
    <property type="entry name" value="Laminin_G_3"/>
    <property type="match status" value="1"/>
</dbReference>
<dbReference type="Gene3D" id="2.60.120.200">
    <property type="match status" value="1"/>
</dbReference>
<dbReference type="InterPro" id="IPR013320">
    <property type="entry name" value="ConA-like_dom_sf"/>
</dbReference>
<dbReference type="NCBIfam" id="TIGR01965">
    <property type="entry name" value="VCBS_repeat"/>
    <property type="match status" value="4"/>
</dbReference>
<dbReference type="Gene3D" id="2.60.40.2810">
    <property type="match status" value="1"/>
</dbReference>
<evidence type="ECO:0000256" key="1">
    <source>
        <dbReference type="ARBA" id="ARBA00022729"/>
    </source>
</evidence>
<dbReference type="InterPro" id="IPR053786">
    <property type="entry name" value="LEPRxLL_CS"/>
</dbReference>
<dbReference type="OrthoDB" id="5428840at2"/>
<dbReference type="InterPro" id="IPR010221">
    <property type="entry name" value="VCBS_dom"/>
</dbReference>
<dbReference type="Gene3D" id="2.60.40.10">
    <property type="entry name" value="Immunoglobulins"/>
    <property type="match status" value="4"/>
</dbReference>
<dbReference type="InterPro" id="IPR011889">
    <property type="entry name" value="Liste_lipo_26"/>
</dbReference>
<protein>
    <recommendedName>
        <fullName evidence="4">PKD domain-containing protein</fullName>
    </recommendedName>
</protein>
<gene>
    <name evidence="5" type="ORF">DSCA_48500</name>
</gene>
<dbReference type="Pfam" id="PF22825">
    <property type="entry name" value="HpiC1-like"/>
    <property type="match status" value="1"/>
</dbReference>
<accession>A0A5K7YRC3</accession>
<evidence type="ECO:0000259" key="4">
    <source>
        <dbReference type="PROSITE" id="PS50093"/>
    </source>
</evidence>
<sequence>MLTKLTNLFGRRNARKHPETLRYEELEPRVLFSADLAPGPDTLAVEEQVVAAEVTEDTPIENPAETETAEPSALQAGLELVFVNDNVAGYEQLIANLQQSDDTRIIDVVKLDADRDGIGQVSDILSGYSDLAAVHFITYGADGQIQLGSTWLDGTGLNQNSDAVAGWGDAMTDTGDILFYGCNFAAGSDGQGLLNTIGALSGADVAASDDLTGHASLGGDWDLESKVGDVETGVIVTDIAQDQWVGALDTTTITVTNFGFEQPNTAKQNDWESVPGWSSDSVASASGVEAVATTEGTWRGYLWSTDPSVWQLTDHDILAGKTYELNVDSKISSVAGELTMRLYYDDGGTRTEIASQTIDTLATDIMNTCTISFDSDDVPAAIGQKLGIEFENTVGTSGWIGLDNVQLAYSAANNAPVLSGANNLTTIDEDDFTNSGTLVSDLISDQVTDADSGASLGIAVIAVDDTNGTWQYTTDGGSNWYAFGTVDDANARLLAADANTSVRFVPDADWNGTVTNGITFHAWDQTSGTAGGTADLTMTYTVRDEFSTASYSNNDGSASWASSWIEGNDDNVATSGLVRITGDALRLESDVIDAGSESAQRAADLSTATNATLTFDFETNLSVDPSDSIVLEISDNGGSSWSTLEIFTGISGRSTGSRSYDISAYATADTQIRLRIDSGYRGFAEYFFVDNVQVEYTVVINVGGTSAFSTATASSSVTVNSVNDAPVLLTGSVDNLTVNEDSGLTSLGLGSVTYGPGGGGNESSQTLSYAVTVIPPPSFGDIFLADGTTRVTTGSYTLAQIQGMQFKPADEQSGSSAFQFNVTDSGGTTNGGSDSISQFMTITVDGVNDAPTFDMGTFDISSATVAESFSVGGEDGLPYGLSFSPDGSTLFVLGNSSDAIYAYSLPAPFQLVVAGMSATHTQTLSIGSEEATPLDFAFNNDGSKLFLIGNTDDAVVEYSLSAAFDLTTATYSGALEEFNVAAQTGSPQTVTFNDDGTKLLISNSNDGVFGYDLSVAFDVSTAAYSGETTTLSGPTGIRDIQFNSDGTKLYAVDSGLATIFEYDLSIAFDVSTAVYAGVGEALNVSAAATNPRAMAFSDDGSRLFVADSDAEAIIAYDLATMSSLNGNVSFTEGGAAVVLDVDAHISDAELDALSGGLGNYAGASLTLVRNGGASSEDVFAFNDGNGITLSGGNLSNASGIIGTFDITTTPGQLVISFSDAAEIPTSADVDKVLQQITYANSSDVPPVSVQIDWTFTDGNTGSQGTGGAQQATGSTAVTITAVDGHAPVAVDDAFTISAGVPITVDPLANDSDVDGDILTVTQIIDTTNGNAATNLVNSGDTATLASGTVIELRADGRLKVTATSAGSESFDYVVTDDKGNSDTGTVDLTVGDDQATAETIGFVTTWNTENSGASDNTTITIPIGSGDTNFIVYWGDGSSSTHSAGPVSHTYGSAGEYTVAIVGDLPGINFDGGGDGDKLTSIEQWGNIAWQDLDDAFDGASNLVINATDAPDLSGITDLSEMFKNATSINTDLSNWDTSTITNMQNMFYGASSFNQNISTWDTSNVTDMSGMFYGASSFNQDIGGWDTSSVTDMDLLFRDASAFNQDIGGWDTSNVTSMVQMFMEATTFNADISGWNTSNVTTMESMFENAQAFNQTIGGWDTSSVTTMSRIFALADSFNQNIGAWDTSSVTDMRDMFLDADVFNQDIGAWDTSSVTSMHGMFARAYAFNQDIGAWDTSNVTTMQSTFWAAIAFNQDIGGWDTSSVTTMRNMFRSAYAFDQDIGSWVVNNVTDMNYMLRSSGLSIANYDATLIGWASQDVQTGVTLGATGLEYSGNGIAAVNTLTTTYGWSIIGHTLTNTAPTYDGTLDGNPNYVENGAAVALDADINISDAELDAFNGGLGNYAGSSLTLLRNGGASSDDVFSFNDGNGITLSGGNLIKNSQVIASFDVTTTAGEVVITFTDANVEIPTSADVDNILRQVTYANSSDAPPASVQIDWTFTDGNTGSQGTGGALQAVGSTTVSITPVNDPPVIGGVDTGSVTEDVDPDADGLLESGAALTIADPDTGQSSFVAETVSGAYGSLTIDAAGNWRYAADNTQAAIQQLDAGQSVTDTLTVTTADGTTQTVTITISGAEDSPFVANVIADQSAAEGVAFNFTFAADTYNDVDVSDSLTYTATLDDDSVLPAWLGFDGTTRTFSGTPAGTDVGTISVKVTADDGSSAAFDIFDIVVNPNNVPVIGGLDTGSVTEDVDPDADSLLEAAGALTIADADAGESSFVAETITGAYGDLTIDAAGNWSYRADNSQAAIQQLDAGESVSDTLTVITADGSTHDVTITINGTEDAPIARPEGVYLTFDGDDFIQVADDPSLQMTDNVTMEAWINHSGSGTGTQIIVNKEGEYEMGVVADTGEIIHAIADASSNWTWHYTGHFVTAGEWTHVAVTFDGPAGEINTYVNGALVDTCSQPGPMGDVYTAYNDLFIGGRENATTQRFQGQIDDVRIWGTTRSQAEIQATMNGPLTGLEAGLAGNWRLNEGSGGIVVDGSTNGNNGVPGGMEGLAATPTYQGYITNEDTRLTIPAGSGVLANDVDADGDSLSVTNLNTTRMRGTLILNAADGSFTYDPRGVFDSLRAGEHLVETFTYTANDGSADSIPVTVSITVTGVNDAPVAVANSFTVGEGGTTNLNLAGNDSDADNGLDLTRITIVSGPANGTIDAINADGTVDYTHNGSETAVDSFTYTIDDGSGVVSNTVTVTLTITPQNDPPVVSAPASALSATEHVNLSIHGTGFGVTDADDAGSGGTATLRVGEGALTVSAGDSGVTIDSGNDTATVVLSGTIARINNLLSGGGTGTISYLNSSGTPSASTTIIVTVNDQGSTGTDPGTSGDGSSEEGRASQTINITAVNDPATVSSASQALTETDAALTASGTLTSTDVDNPDDAFTADTIVGTIGTCTIDSAGVWSFTANSAFDSLNVGDNVSETFTVTSIDGTASTVTVQINGTNDVPAFDSAAITGATQDLPYSDTIATSDVDGDDLTISATTLPAWLTMVDNGDGTATLSGTPSQAEIGNHDVELAVSDGFLAGTQRFSVQVAGTSEPDPDQDANSGSGQDFEDSDTDEEDGPVIQDPSDQAPVDPQIEDDPVLPTDDNLTPDDSSDVANPSPGTPGPKAENPEKIIFLTDENDSGQRSESRRDDRAFTYFDNDLYKDIAAENYLPFNDQAAEHTPVNYELADMDGIDFADNAWEQFVDNPDYDLLREEIDGTFRSEQEANALKTKIVTASMTTFTVGIVSYLLRAGSMVASMMSTLPLWRGFDPIIILSGKKKDKKGKDEMAEGTEQRPETIFDSETE</sequence>
<dbReference type="NCBIfam" id="TIGR02167">
    <property type="entry name" value="Liste_lipo_26"/>
    <property type="match status" value="8"/>
</dbReference>
<dbReference type="Pfam" id="PF14252">
    <property type="entry name" value="DUF4347"/>
    <property type="match status" value="1"/>
</dbReference>
<feature type="region of interest" description="Disordered" evidence="3">
    <location>
        <begin position="3319"/>
        <end position="3346"/>
    </location>
</feature>
<dbReference type="GO" id="GO:0005509">
    <property type="term" value="F:calcium ion binding"/>
    <property type="evidence" value="ECO:0007669"/>
    <property type="project" value="InterPro"/>
</dbReference>
<feature type="domain" description="PKD" evidence="4">
    <location>
        <begin position="1401"/>
        <end position="1461"/>
    </location>
</feature>
<dbReference type="Proteomes" id="UP000427906">
    <property type="component" value="Chromosome"/>
</dbReference>
<dbReference type="GO" id="GO:0016020">
    <property type="term" value="C:membrane"/>
    <property type="evidence" value="ECO:0007669"/>
    <property type="project" value="InterPro"/>
</dbReference>
<dbReference type="SMART" id="SM00736">
    <property type="entry name" value="CADG"/>
    <property type="match status" value="2"/>
</dbReference>
<feature type="compositionally biased region" description="Basic and acidic residues" evidence="3">
    <location>
        <begin position="3324"/>
        <end position="3339"/>
    </location>
</feature>
<dbReference type="Pfam" id="PF17803">
    <property type="entry name" value="Cadherin_4"/>
    <property type="match status" value="2"/>
</dbReference>
<dbReference type="NCBIfam" id="NF012209">
    <property type="entry name" value="LEPR-8K"/>
    <property type="match status" value="1"/>
</dbReference>
<dbReference type="InterPro" id="IPR025592">
    <property type="entry name" value="DUF4347"/>
</dbReference>
<dbReference type="InterPro" id="IPR015919">
    <property type="entry name" value="Cadherin-like_sf"/>
</dbReference>
<evidence type="ECO:0000313" key="5">
    <source>
        <dbReference type="EMBL" id="BBO70920.1"/>
    </source>
</evidence>
<dbReference type="Pfam" id="PF17892">
    <property type="entry name" value="Cadherin_5"/>
    <property type="match status" value="1"/>
</dbReference>
<dbReference type="PROSITE" id="PS50093">
    <property type="entry name" value="PKD"/>
    <property type="match status" value="1"/>
</dbReference>
<keyword evidence="2" id="KW-1015">Disulfide bond</keyword>
<dbReference type="SMART" id="SM00560">
    <property type="entry name" value="LamGL"/>
    <property type="match status" value="1"/>
</dbReference>